<protein>
    <recommendedName>
        <fullName evidence="5">POTRA domain-containing protein</fullName>
    </recommendedName>
</protein>
<accession>A0A974WFR5</accession>
<dbReference type="KEGG" id="fuv:JR347_15310"/>
<dbReference type="Pfam" id="PF07244">
    <property type="entry name" value="POTRA"/>
    <property type="match status" value="1"/>
</dbReference>
<comment type="subcellular location">
    <subcellularLocation>
        <location evidence="1">Membrane</location>
    </subcellularLocation>
</comment>
<dbReference type="InterPro" id="IPR034746">
    <property type="entry name" value="POTRA"/>
</dbReference>
<evidence type="ECO:0000256" key="1">
    <source>
        <dbReference type="ARBA" id="ARBA00004370"/>
    </source>
</evidence>
<proteinExistence type="predicted"/>
<feature type="domain" description="POTRA" evidence="5">
    <location>
        <begin position="35"/>
        <end position="111"/>
    </location>
</feature>
<evidence type="ECO:0000256" key="2">
    <source>
        <dbReference type="ARBA" id="ARBA00022452"/>
    </source>
</evidence>
<dbReference type="EMBL" id="CP070608">
    <property type="protein sequence ID" value="QSE96949.1"/>
    <property type="molecule type" value="Genomic_DNA"/>
</dbReference>
<keyword evidence="4" id="KW-0472">Membrane</keyword>
<dbReference type="AlphaFoldDB" id="A0A974WFR5"/>
<reference evidence="6" key="1">
    <citation type="submission" date="2021-02" db="EMBL/GenBank/DDBJ databases">
        <title>Fulvivirga sp. S481 isolated from sea water.</title>
        <authorList>
            <person name="Bae S.S."/>
            <person name="Baek K."/>
        </authorList>
    </citation>
    <scope>NUCLEOTIDE SEQUENCE</scope>
    <source>
        <strain evidence="6">S481</strain>
    </source>
</reference>
<evidence type="ECO:0000256" key="3">
    <source>
        <dbReference type="ARBA" id="ARBA00022692"/>
    </source>
</evidence>
<dbReference type="Gene3D" id="3.10.20.310">
    <property type="entry name" value="membrane protein fhac"/>
    <property type="match status" value="1"/>
</dbReference>
<keyword evidence="7" id="KW-1185">Reference proteome</keyword>
<dbReference type="GO" id="GO:0019867">
    <property type="term" value="C:outer membrane"/>
    <property type="evidence" value="ECO:0007669"/>
    <property type="project" value="InterPro"/>
</dbReference>
<dbReference type="PANTHER" id="PTHR12815:SF18">
    <property type="entry name" value="SORTING AND ASSEMBLY MACHINERY COMPONENT 50 HOMOLOG"/>
    <property type="match status" value="1"/>
</dbReference>
<keyword evidence="3" id="KW-0812">Transmembrane</keyword>
<keyword evidence="2" id="KW-1134">Transmembrane beta strand</keyword>
<dbReference type="RefSeq" id="WP_205721462.1">
    <property type="nucleotide sequence ID" value="NZ_CP070608.1"/>
</dbReference>
<evidence type="ECO:0000313" key="6">
    <source>
        <dbReference type="EMBL" id="QSE96949.1"/>
    </source>
</evidence>
<dbReference type="InterPro" id="IPR010827">
    <property type="entry name" value="BamA/TamA_POTRA"/>
</dbReference>
<gene>
    <name evidence="6" type="ORF">JR347_15310</name>
</gene>
<organism evidence="6 7">
    <name type="scientific">Fulvivirga lutea</name>
    <dbReference type="NCBI Taxonomy" id="2810512"/>
    <lineage>
        <taxon>Bacteria</taxon>
        <taxon>Pseudomonadati</taxon>
        <taxon>Bacteroidota</taxon>
        <taxon>Cytophagia</taxon>
        <taxon>Cytophagales</taxon>
        <taxon>Fulvivirgaceae</taxon>
        <taxon>Fulvivirga</taxon>
    </lineage>
</organism>
<dbReference type="PANTHER" id="PTHR12815">
    <property type="entry name" value="SORTING AND ASSEMBLY MACHINERY SAMM50 PROTEIN FAMILY MEMBER"/>
    <property type="match status" value="1"/>
</dbReference>
<evidence type="ECO:0000259" key="5">
    <source>
        <dbReference type="PROSITE" id="PS51779"/>
    </source>
</evidence>
<dbReference type="InterPro" id="IPR039910">
    <property type="entry name" value="D15-like"/>
</dbReference>
<dbReference type="Proteomes" id="UP000662783">
    <property type="component" value="Chromosome"/>
</dbReference>
<evidence type="ECO:0000313" key="7">
    <source>
        <dbReference type="Proteomes" id="UP000662783"/>
    </source>
</evidence>
<sequence>MSALLLSLFLGILNPLQDSVQNSQDTTIQEKDIPLYIDAVFIIGNKKTKEEIIFRELNVEKGQTIYKSDLEAVLELDKSKLLNTRLFNTVNLSILYLDDFTVDIVVTVTERWYTFPVPIFDLVDRNFNDWWQNQDRDLSRTNYGVNIYKNNFRGRNETLRLLLQLGYTQKFGLTYKVPYLDKNKRHGMFLNYDYAENKNIAVRTENHKQLFLDSDETLRITKEYTAGYMYRRSFYSVHNLNFTYYENEVTDTVSIINPEYYAQDATTQKYAELSYFFTYDKRDFASYPLKGTKMELQVIKEGLGFFDDVNRFTIQAGYFKYVDLGNNFYFSNYTSAFASFLDNQPYNIYEGLGRRRDFVRGYELYLIEGKSFGLNRSTFKKRIFSKVFNLRPLPIEQFRKMPLDIYIKTYYDMGYVENFENYELNTTLSDRYLFGTGFGIDFVSYYDSVIRLEYSFNREQESGFFLHFKKEF</sequence>
<evidence type="ECO:0000256" key="4">
    <source>
        <dbReference type="ARBA" id="ARBA00023136"/>
    </source>
</evidence>
<dbReference type="PROSITE" id="PS51779">
    <property type="entry name" value="POTRA"/>
    <property type="match status" value="1"/>
</dbReference>
<dbReference type="Gene3D" id="2.40.160.50">
    <property type="entry name" value="membrane protein fhac: a member of the omp85/tpsb transporter family"/>
    <property type="match status" value="1"/>
</dbReference>
<name>A0A974WFR5_9BACT</name>